<evidence type="ECO:0000256" key="2">
    <source>
        <dbReference type="SAM" id="MobiDB-lite"/>
    </source>
</evidence>
<dbReference type="GO" id="GO:0016787">
    <property type="term" value="F:hydrolase activity"/>
    <property type="evidence" value="ECO:0007669"/>
    <property type="project" value="UniProtKB-KW"/>
</dbReference>
<sequence length="271" mass="30223">MMTDPASSTDGSEPQLDAEYLPSLTVPNADRYFQQWQLNSRSARSNYPHREEAYGSRPNETMDVFEPNRPRATVLFIHGGYWKGFYKEDFSYLAPELLANKCRVVIPSYDLAPEVTLTEIVDQVRRCASMVAEQWSDRLVVSGHSAGGQLAAMLHSTDWEQLPGLTAPKITATIGLSGLYDLEPLRYTSLQQTLNITDAEVAELSAVRRHPTTPAPFLAAVGQLETEAFHEQSRELSECWGAQVTGPRSMPGHNHFTVCDELPRLVAELIN</sequence>
<dbReference type="AlphaFoldDB" id="A0A255GAJ0"/>
<feature type="region of interest" description="Disordered" evidence="2">
    <location>
        <begin position="43"/>
        <end position="65"/>
    </location>
</feature>
<accession>A0A255GAJ0</accession>
<dbReference type="PANTHER" id="PTHR48081:SF33">
    <property type="entry name" value="KYNURENINE FORMAMIDASE"/>
    <property type="match status" value="1"/>
</dbReference>
<evidence type="ECO:0000313" key="5">
    <source>
        <dbReference type="Proteomes" id="UP000215896"/>
    </source>
</evidence>
<organism evidence="4 5">
    <name type="scientific">Enemella evansiae</name>
    <dbReference type="NCBI Taxonomy" id="2016499"/>
    <lineage>
        <taxon>Bacteria</taxon>
        <taxon>Bacillati</taxon>
        <taxon>Actinomycetota</taxon>
        <taxon>Actinomycetes</taxon>
        <taxon>Propionibacteriales</taxon>
        <taxon>Propionibacteriaceae</taxon>
        <taxon>Enemella</taxon>
    </lineage>
</organism>
<reference evidence="4 5" key="1">
    <citation type="submission" date="2017-07" db="EMBL/GenBank/DDBJ databases">
        <title>Draft whole genome sequences of clinical Proprionibacteriaceae strains.</title>
        <authorList>
            <person name="Bernier A.-M."/>
            <person name="Bernard K."/>
            <person name="Domingo M.-C."/>
        </authorList>
    </citation>
    <scope>NUCLEOTIDE SEQUENCE [LARGE SCALE GENOMIC DNA]</scope>
    <source>
        <strain evidence="4 5">NML 030167</strain>
    </source>
</reference>
<dbReference type="SUPFAM" id="SSF53474">
    <property type="entry name" value="alpha/beta-Hydrolases"/>
    <property type="match status" value="1"/>
</dbReference>
<dbReference type="Proteomes" id="UP000215896">
    <property type="component" value="Unassembled WGS sequence"/>
</dbReference>
<proteinExistence type="predicted"/>
<protein>
    <submittedName>
        <fullName evidence="4">Alpha/beta hydrolase</fullName>
    </submittedName>
</protein>
<dbReference type="Gene3D" id="3.40.50.1820">
    <property type="entry name" value="alpha/beta hydrolase"/>
    <property type="match status" value="1"/>
</dbReference>
<dbReference type="InterPro" id="IPR050300">
    <property type="entry name" value="GDXG_lipolytic_enzyme"/>
</dbReference>
<name>A0A255GAJ0_9ACTN</name>
<evidence type="ECO:0000256" key="1">
    <source>
        <dbReference type="ARBA" id="ARBA00022801"/>
    </source>
</evidence>
<evidence type="ECO:0000259" key="3">
    <source>
        <dbReference type="Pfam" id="PF07859"/>
    </source>
</evidence>
<evidence type="ECO:0000313" key="4">
    <source>
        <dbReference type="EMBL" id="OYO12929.1"/>
    </source>
</evidence>
<dbReference type="PANTHER" id="PTHR48081">
    <property type="entry name" value="AB HYDROLASE SUPERFAMILY PROTEIN C4A8.06C"/>
    <property type="match status" value="1"/>
</dbReference>
<dbReference type="Pfam" id="PF07859">
    <property type="entry name" value="Abhydrolase_3"/>
    <property type="match status" value="1"/>
</dbReference>
<dbReference type="InterPro" id="IPR013094">
    <property type="entry name" value="AB_hydrolase_3"/>
</dbReference>
<comment type="caution">
    <text evidence="4">The sequence shown here is derived from an EMBL/GenBank/DDBJ whole genome shotgun (WGS) entry which is preliminary data.</text>
</comment>
<dbReference type="OrthoDB" id="63034at2"/>
<dbReference type="InterPro" id="IPR029058">
    <property type="entry name" value="AB_hydrolase_fold"/>
</dbReference>
<dbReference type="EMBL" id="NMVO01000014">
    <property type="protein sequence ID" value="OYO12929.1"/>
    <property type="molecule type" value="Genomic_DNA"/>
</dbReference>
<keyword evidence="1 4" id="KW-0378">Hydrolase</keyword>
<keyword evidence="5" id="KW-1185">Reference proteome</keyword>
<feature type="domain" description="Alpha/beta hydrolase fold-3" evidence="3">
    <location>
        <begin position="74"/>
        <end position="191"/>
    </location>
</feature>
<gene>
    <name evidence="4" type="ORF">CGZ94_13680</name>
</gene>